<reference evidence="1" key="1">
    <citation type="submission" date="2019-12" db="EMBL/GenBank/DDBJ databases">
        <title>Genome sequencing and annotation of Brassica cretica.</title>
        <authorList>
            <person name="Studholme D.J."/>
            <person name="Sarris P.F."/>
        </authorList>
    </citation>
    <scope>NUCLEOTIDE SEQUENCE</scope>
    <source>
        <strain evidence="1">PFS-102/07</strain>
        <tissue evidence="1">Leaf</tissue>
    </source>
</reference>
<proteinExistence type="predicted"/>
<gene>
    <name evidence="1" type="ORF">F2Q70_00037408</name>
</gene>
<accession>A0A8S9JWN3</accession>
<evidence type="ECO:0000313" key="1">
    <source>
        <dbReference type="EMBL" id="KAF2586048.1"/>
    </source>
</evidence>
<protein>
    <submittedName>
        <fullName evidence="1">Uncharacterized protein</fullName>
    </submittedName>
</protein>
<name>A0A8S9JWN3_BRACR</name>
<dbReference type="AlphaFoldDB" id="A0A8S9JWN3"/>
<sequence length="89" mass="9697">MASSPGNSNPLILIPAVRSRNNGGGAVASQELPSRPLEIARSGPIRAPSCNLPNGRRLVREHAVYDVDVRLHGEILSKNQTSVWIYVIW</sequence>
<organism evidence="1">
    <name type="scientific">Brassica cretica</name>
    <name type="common">Mustard</name>
    <dbReference type="NCBI Taxonomy" id="69181"/>
    <lineage>
        <taxon>Eukaryota</taxon>
        <taxon>Viridiplantae</taxon>
        <taxon>Streptophyta</taxon>
        <taxon>Embryophyta</taxon>
        <taxon>Tracheophyta</taxon>
        <taxon>Spermatophyta</taxon>
        <taxon>Magnoliopsida</taxon>
        <taxon>eudicotyledons</taxon>
        <taxon>Gunneridae</taxon>
        <taxon>Pentapetalae</taxon>
        <taxon>rosids</taxon>
        <taxon>malvids</taxon>
        <taxon>Brassicales</taxon>
        <taxon>Brassicaceae</taxon>
        <taxon>Brassiceae</taxon>
        <taxon>Brassica</taxon>
    </lineage>
</organism>
<comment type="caution">
    <text evidence="1">The sequence shown here is derived from an EMBL/GenBank/DDBJ whole genome shotgun (WGS) entry which is preliminary data.</text>
</comment>
<dbReference type="EMBL" id="QGKY02000246">
    <property type="protein sequence ID" value="KAF2586048.1"/>
    <property type="molecule type" value="Genomic_DNA"/>
</dbReference>